<dbReference type="RefSeq" id="XP_018844583.1">
    <property type="nucleotide sequence ID" value="XM_018989038.1"/>
</dbReference>
<proteinExistence type="predicted"/>
<dbReference type="OrthoDB" id="75710at2759"/>
<evidence type="ECO:0000313" key="4">
    <source>
        <dbReference type="RefSeq" id="XP_018844583.1"/>
    </source>
</evidence>
<evidence type="ECO:0000256" key="2">
    <source>
        <dbReference type="ARBA" id="ARBA00022840"/>
    </source>
</evidence>
<dbReference type="Gene3D" id="1.10.510.10">
    <property type="entry name" value="Transferase(Phosphotransferase) domain 1"/>
    <property type="match status" value="1"/>
</dbReference>
<dbReference type="GO" id="GO:0005524">
    <property type="term" value="F:ATP binding"/>
    <property type="evidence" value="ECO:0007669"/>
    <property type="project" value="UniProtKB-KW"/>
</dbReference>
<dbReference type="KEGG" id="jre:109008806"/>
<dbReference type="GO" id="GO:0005886">
    <property type="term" value="C:plasma membrane"/>
    <property type="evidence" value="ECO:0000318"/>
    <property type="project" value="GO_Central"/>
</dbReference>
<dbReference type="InterPro" id="IPR000719">
    <property type="entry name" value="Prot_kinase_dom"/>
</dbReference>
<keyword evidence="1" id="KW-0547">Nucleotide-binding</keyword>
<dbReference type="Proteomes" id="UP000235220">
    <property type="component" value="Chromosome 15"/>
</dbReference>
<dbReference type="InterPro" id="IPR011009">
    <property type="entry name" value="Kinase-like_dom_sf"/>
</dbReference>
<dbReference type="Gene3D" id="3.30.200.20">
    <property type="entry name" value="Phosphorylase Kinase, domain 1"/>
    <property type="match status" value="1"/>
</dbReference>
<dbReference type="GO" id="GO:0004672">
    <property type="term" value="F:protein kinase activity"/>
    <property type="evidence" value="ECO:0007669"/>
    <property type="project" value="InterPro"/>
</dbReference>
<sequence length="336" mass="38236">MYGKSGRKKAFLENGSMLLEKLVAACDGRPVPIRSFSYAELRSATHNCDPQIVLRAEDYCKWFKGSLEGRTISIKKYNGYLSSLEYVFTDIVISAKMRAHKNVQKLIGCCLETQFPILVHESIASETLADRIHAFDNEVPRQQRQPMPWRRRLRVARDIAHAISYLHTAFARPIIHRRISVHAIVFDQHDVPKLSNFFDCVTIPEGETCARVPYSGSLGYLCPDYFHTSYVTEKTDVYSFGMLLLVLLTGRDAIDLLHSATIDEEDTHYHVEEYMRNRQVNEILDAAIMAKAGGTDMEQLQAVLQLALMCVGVDPKMRPTMVDVAKQLRQIDRLVP</sequence>
<dbReference type="PROSITE" id="PS50011">
    <property type="entry name" value="PROTEIN_KINASE_DOM"/>
    <property type="match status" value="1"/>
</dbReference>
<keyword evidence="3" id="KW-1185">Reference proteome</keyword>
<dbReference type="SUPFAM" id="SSF56112">
    <property type="entry name" value="Protein kinase-like (PK-like)"/>
    <property type="match status" value="1"/>
</dbReference>
<dbReference type="PANTHER" id="PTHR27005">
    <property type="entry name" value="WALL-ASSOCIATED RECEPTOR KINASE-LIKE 21"/>
    <property type="match status" value="1"/>
</dbReference>
<dbReference type="FunCoup" id="A0A2I4GL12">
    <property type="interactions" value="794"/>
</dbReference>
<accession>A0A2I4GL12</accession>
<dbReference type="GO" id="GO:0006952">
    <property type="term" value="P:defense response"/>
    <property type="evidence" value="ECO:0000318"/>
    <property type="project" value="GO_Central"/>
</dbReference>
<dbReference type="PANTHER" id="PTHR27005:SF543">
    <property type="entry name" value="NON-FUNCTIONAL PSEUDOKINASE ZED1-LIKE"/>
    <property type="match status" value="1"/>
</dbReference>
<dbReference type="Gramene" id="Jr15_03320_p1">
    <property type="protein sequence ID" value="cds.Jr15_03320_p1"/>
    <property type="gene ID" value="Jr15_03320"/>
</dbReference>
<dbReference type="AlphaFoldDB" id="A0A2I4GL12"/>
<protein>
    <submittedName>
        <fullName evidence="4">Non-functional pseudokinase ZED1-like</fullName>
    </submittedName>
</protein>
<evidence type="ECO:0000256" key="1">
    <source>
        <dbReference type="ARBA" id="ARBA00022741"/>
    </source>
</evidence>
<keyword evidence="2" id="KW-0067">ATP-binding</keyword>
<dbReference type="Pfam" id="PF07714">
    <property type="entry name" value="PK_Tyr_Ser-Thr"/>
    <property type="match status" value="1"/>
</dbReference>
<dbReference type="InterPro" id="IPR001245">
    <property type="entry name" value="Ser-Thr/Tyr_kinase_cat_dom"/>
</dbReference>
<dbReference type="GO" id="GO:0007166">
    <property type="term" value="P:cell surface receptor signaling pathway"/>
    <property type="evidence" value="ECO:0000318"/>
    <property type="project" value="GO_Central"/>
</dbReference>
<gene>
    <name evidence="4" type="primary">LOC109008806</name>
</gene>
<organism evidence="3 4">
    <name type="scientific">Juglans regia</name>
    <name type="common">English walnut</name>
    <dbReference type="NCBI Taxonomy" id="51240"/>
    <lineage>
        <taxon>Eukaryota</taxon>
        <taxon>Viridiplantae</taxon>
        <taxon>Streptophyta</taxon>
        <taxon>Embryophyta</taxon>
        <taxon>Tracheophyta</taxon>
        <taxon>Spermatophyta</taxon>
        <taxon>Magnoliopsida</taxon>
        <taxon>eudicotyledons</taxon>
        <taxon>Gunneridae</taxon>
        <taxon>Pentapetalae</taxon>
        <taxon>rosids</taxon>
        <taxon>fabids</taxon>
        <taxon>Fagales</taxon>
        <taxon>Juglandaceae</taxon>
        <taxon>Juglans</taxon>
    </lineage>
</organism>
<evidence type="ECO:0000313" key="3">
    <source>
        <dbReference type="Proteomes" id="UP000235220"/>
    </source>
</evidence>
<name>A0A2I4GL12_JUGRE</name>
<dbReference type="GeneID" id="109008806"/>
<dbReference type="InterPro" id="IPR045274">
    <property type="entry name" value="WAK-like"/>
</dbReference>
<reference evidence="4" key="1">
    <citation type="submission" date="2025-08" db="UniProtKB">
        <authorList>
            <consortium name="RefSeq"/>
        </authorList>
    </citation>
    <scope>IDENTIFICATION</scope>
    <source>
        <tissue evidence="4">Leaves</tissue>
    </source>
</reference>